<keyword evidence="1" id="KW-0812">Transmembrane</keyword>
<feature type="transmembrane region" description="Helical" evidence="1">
    <location>
        <begin position="6"/>
        <end position="29"/>
    </location>
</feature>
<keyword evidence="1" id="KW-1133">Transmembrane helix</keyword>
<proteinExistence type="predicted"/>
<organism evidence="2 3">
    <name type="scientific">Galerina marginata (strain CBS 339.88)</name>
    <dbReference type="NCBI Taxonomy" id="685588"/>
    <lineage>
        <taxon>Eukaryota</taxon>
        <taxon>Fungi</taxon>
        <taxon>Dikarya</taxon>
        <taxon>Basidiomycota</taxon>
        <taxon>Agaricomycotina</taxon>
        <taxon>Agaricomycetes</taxon>
        <taxon>Agaricomycetidae</taxon>
        <taxon>Agaricales</taxon>
        <taxon>Agaricineae</taxon>
        <taxon>Strophariaceae</taxon>
        <taxon>Galerina</taxon>
    </lineage>
</organism>
<keyword evidence="1" id="KW-0472">Membrane</keyword>
<dbReference type="HOGENOM" id="CLU_2527613_0_0_1"/>
<evidence type="ECO:0000256" key="1">
    <source>
        <dbReference type="SAM" id="Phobius"/>
    </source>
</evidence>
<gene>
    <name evidence="2" type="ORF">GALMADRAFT_229291</name>
</gene>
<name>A0A067SLC1_GALM3</name>
<dbReference type="EMBL" id="KL142391">
    <property type="protein sequence ID" value="KDR71750.1"/>
    <property type="molecule type" value="Genomic_DNA"/>
</dbReference>
<evidence type="ECO:0000313" key="3">
    <source>
        <dbReference type="Proteomes" id="UP000027222"/>
    </source>
</evidence>
<dbReference type="Proteomes" id="UP000027222">
    <property type="component" value="Unassembled WGS sequence"/>
</dbReference>
<keyword evidence="3" id="KW-1185">Reference proteome</keyword>
<accession>A0A067SLC1</accession>
<dbReference type="AlphaFoldDB" id="A0A067SLC1"/>
<sequence>MDDLKPLLFLLSGFQYELVITLTTSWPILEDDCKKFFKYATSRNEVPIAQELQGFLYPACRRNINNRAFLSGFRTIRCPHLENW</sequence>
<protein>
    <submittedName>
        <fullName evidence="2">Uncharacterized protein</fullName>
    </submittedName>
</protein>
<evidence type="ECO:0000313" key="2">
    <source>
        <dbReference type="EMBL" id="KDR71750.1"/>
    </source>
</evidence>
<reference evidence="3" key="1">
    <citation type="journal article" date="2014" name="Proc. Natl. Acad. Sci. U.S.A.">
        <title>Extensive sampling of basidiomycete genomes demonstrates inadequacy of the white-rot/brown-rot paradigm for wood decay fungi.</title>
        <authorList>
            <person name="Riley R."/>
            <person name="Salamov A.A."/>
            <person name="Brown D.W."/>
            <person name="Nagy L.G."/>
            <person name="Floudas D."/>
            <person name="Held B.W."/>
            <person name="Levasseur A."/>
            <person name="Lombard V."/>
            <person name="Morin E."/>
            <person name="Otillar R."/>
            <person name="Lindquist E.A."/>
            <person name="Sun H."/>
            <person name="LaButti K.M."/>
            <person name="Schmutz J."/>
            <person name="Jabbour D."/>
            <person name="Luo H."/>
            <person name="Baker S.E."/>
            <person name="Pisabarro A.G."/>
            <person name="Walton J.D."/>
            <person name="Blanchette R.A."/>
            <person name="Henrissat B."/>
            <person name="Martin F."/>
            <person name="Cullen D."/>
            <person name="Hibbett D.S."/>
            <person name="Grigoriev I.V."/>
        </authorList>
    </citation>
    <scope>NUCLEOTIDE SEQUENCE [LARGE SCALE GENOMIC DNA]</scope>
    <source>
        <strain evidence="3">CBS 339.88</strain>
    </source>
</reference>